<proteinExistence type="inferred from homology"/>
<protein>
    <recommendedName>
        <fullName evidence="2">PIH1 domain-containing protein 1</fullName>
    </recommendedName>
</protein>
<dbReference type="PANTHER" id="PTHR22997">
    <property type="entry name" value="PIH1 DOMAIN-CONTAINING PROTEIN 1"/>
    <property type="match status" value="1"/>
</dbReference>
<dbReference type="Pfam" id="PF08190">
    <property type="entry name" value="PIH1"/>
    <property type="match status" value="1"/>
</dbReference>
<sequence length="276" mass="30875">MDPSLLESESAEAQALLGKLLLESGLDPSQLAMGGNEQPTSGGIPYTKIVPNPGFCVKLKMGDGEKVFLNICHSENVPRPTDLTDAELLKVLESDDLTQFRIPMSIGEPHAEMDKSGSGCTVYDVIVHPDFLQKIQTSDLFKTFFLTVTCEGIEEKNKVQLKRDWVILKNRRCVGTLQEQTVRTKSKPLILDMDERAPEPKFSIVREPSEGHPEFLVAEIHLPQVVGEDRILLETRSNVYHLDIYLPYNLVQEDVGAQFDRSTKILTLTMPVQPES</sequence>
<feature type="domain" description="PIH1D1/2/3 CS-like" evidence="5">
    <location>
        <begin position="211"/>
        <end position="273"/>
    </location>
</feature>
<reference evidence="6 7" key="1">
    <citation type="journal article" date="2023" name="Sci. Data">
        <title>Genome assembly of the Korean intertidal mud-creeper Batillaria attramentaria.</title>
        <authorList>
            <person name="Patra A.K."/>
            <person name="Ho P.T."/>
            <person name="Jun S."/>
            <person name="Lee S.J."/>
            <person name="Kim Y."/>
            <person name="Won Y.J."/>
        </authorList>
    </citation>
    <scope>NUCLEOTIDE SEQUENCE [LARGE SCALE GENOMIC DNA]</scope>
    <source>
        <strain evidence="6">Wonlab-2016</strain>
    </source>
</reference>
<comment type="caution">
    <text evidence="6">The sequence shown here is derived from an EMBL/GenBank/DDBJ whole genome shotgun (WGS) entry which is preliminary data.</text>
</comment>
<dbReference type="AlphaFoldDB" id="A0ABD0L0C8"/>
<accession>A0ABD0L0C8</accession>
<gene>
    <name evidence="6" type="ORF">BaRGS_00015716</name>
</gene>
<evidence type="ECO:0000313" key="7">
    <source>
        <dbReference type="Proteomes" id="UP001519460"/>
    </source>
</evidence>
<comment type="function">
    <text evidence="3">Involved in the assembly of C/D box small nucleolar ribonucleoprotein (snoRNP) particles. Recruits the SWI/SNF complex to the core promoter of rRNA genes and enhances pre-rRNA transcription. Mediates interaction of TELO2 with the R2TP complex which is necessary for the stability of MTOR and SMG1. Positively regulates the assembly and activity of the mTORC1 complex.</text>
</comment>
<comment type="similarity">
    <text evidence="1">Belongs to the PIH1 family.</text>
</comment>
<evidence type="ECO:0000259" key="5">
    <source>
        <dbReference type="Pfam" id="PF18201"/>
    </source>
</evidence>
<evidence type="ECO:0000256" key="3">
    <source>
        <dbReference type="ARBA" id="ARBA00046233"/>
    </source>
</evidence>
<evidence type="ECO:0000256" key="2">
    <source>
        <dbReference type="ARBA" id="ARBA00040540"/>
    </source>
</evidence>
<dbReference type="InterPro" id="IPR012981">
    <property type="entry name" value="PIH1_N"/>
</dbReference>
<dbReference type="Pfam" id="PF18201">
    <property type="entry name" value="PIH1_CS"/>
    <property type="match status" value="1"/>
</dbReference>
<keyword evidence="7" id="KW-1185">Reference proteome</keyword>
<dbReference type="EMBL" id="JACVVK020000097">
    <property type="protein sequence ID" value="KAK7492986.1"/>
    <property type="molecule type" value="Genomic_DNA"/>
</dbReference>
<evidence type="ECO:0000313" key="6">
    <source>
        <dbReference type="EMBL" id="KAK7492986.1"/>
    </source>
</evidence>
<name>A0ABD0L0C8_9CAEN</name>
<feature type="domain" description="PIH1 N-terminal" evidence="4">
    <location>
        <begin position="48"/>
        <end position="188"/>
    </location>
</feature>
<dbReference type="PANTHER" id="PTHR22997:SF0">
    <property type="entry name" value="PIH1 DOMAIN-CONTAINING PROTEIN 1"/>
    <property type="match status" value="1"/>
</dbReference>
<dbReference type="InterPro" id="IPR050734">
    <property type="entry name" value="PIH1/Kintoun_subfamily"/>
</dbReference>
<evidence type="ECO:0000259" key="4">
    <source>
        <dbReference type="Pfam" id="PF08190"/>
    </source>
</evidence>
<dbReference type="Proteomes" id="UP001519460">
    <property type="component" value="Unassembled WGS sequence"/>
</dbReference>
<evidence type="ECO:0000256" key="1">
    <source>
        <dbReference type="ARBA" id="ARBA00008511"/>
    </source>
</evidence>
<dbReference type="InterPro" id="IPR041442">
    <property type="entry name" value="PIH1D1/2/3_CS-like"/>
</dbReference>
<organism evidence="6 7">
    <name type="scientific">Batillaria attramentaria</name>
    <dbReference type="NCBI Taxonomy" id="370345"/>
    <lineage>
        <taxon>Eukaryota</taxon>
        <taxon>Metazoa</taxon>
        <taxon>Spiralia</taxon>
        <taxon>Lophotrochozoa</taxon>
        <taxon>Mollusca</taxon>
        <taxon>Gastropoda</taxon>
        <taxon>Caenogastropoda</taxon>
        <taxon>Sorbeoconcha</taxon>
        <taxon>Cerithioidea</taxon>
        <taxon>Batillariidae</taxon>
        <taxon>Batillaria</taxon>
    </lineage>
</organism>